<dbReference type="EMBL" id="CP016804">
    <property type="protein sequence ID" value="APE96342.1"/>
    <property type="molecule type" value="Genomic_DNA"/>
</dbReference>
<accession>A0A1J1ADX3</accession>
<dbReference type="InterPro" id="IPR000878">
    <property type="entry name" value="4pyrrol_Mease"/>
</dbReference>
<evidence type="ECO:0000256" key="2">
    <source>
        <dbReference type="ARBA" id="ARBA00022573"/>
    </source>
</evidence>
<reference evidence="5 7" key="1">
    <citation type="submission" date="2016-06" db="EMBL/GenBank/DDBJ databases">
        <title>Discovery of anaerobic lithoheterotrophic haloarchaeon capable of sulfur respiration by hydrogen and formate.</title>
        <authorList>
            <person name="Sorokin D.Y."/>
            <person name="Kublanov I.V."/>
            <person name="Roman P."/>
            <person name="Sinninghe Damste J.S."/>
            <person name="Golyshin P.N."/>
            <person name="Rojo D."/>
            <person name="Ciordia S."/>
            <person name="Mena Md.C."/>
            <person name="Ferrer M."/>
            <person name="Smedile F."/>
            <person name="Messina E."/>
            <person name="La Cono V."/>
            <person name="Yakimov M.M."/>
        </authorList>
    </citation>
    <scope>NUCLEOTIDE SEQUENCE [LARGE SCALE GENOMIC DNA]</scope>
    <source>
        <strain evidence="5 7">HTSR1</strain>
    </source>
</reference>
<dbReference type="PANTHER" id="PTHR43467">
    <property type="entry name" value="COBALT-PRECORRIN-2 C(20)-METHYLTRANSFERASE"/>
    <property type="match status" value="1"/>
</dbReference>
<dbReference type="Proteomes" id="UP000186165">
    <property type="component" value="Chromosome"/>
</dbReference>
<dbReference type="GO" id="GO:0009236">
    <property type="term" value="P:cobalamin biosynthetic process"/>
    <property type="evidence" value="ECO:0007669"/>
    <property type="project" value="UniProtKB-UniRule"/>
</dbReference>
<dbReference type="InterPro" id="IPR012382">
    <property type="entry name" value="CobI/CbiL"/>
</dbReference>
<dbReference type="PIRSF" id="PIRSF036427">
    <property type="entry name" value="Precrrn-2_mtase"/>
    <property type="match status" value="1"/>
</dbReference>
<dbReference type="SUPFAM" id="SSF53790">
    <property type="entry name" value="Tetrapyrrole methylase"/>
    <property type="match status" value="1"/>
</dbReference>
<dbReference type="KEGG" id="halh:HTSR_1841"/>
<organism evidence="5 7">
    <name type="scientific">Halodesulfurarchaeum formicicum</name>
    <dbReference type="NCBI Taxonomy" id="1873524"/>
    <lineage>
        <taxon>Archaea</taxon>
        <taxon>Methanobacteriati</taxon>
        <taxon>Methanobacteriota</taxon>
        <taxon>Stenosarchaea group</taxon>
        <taxon>Halobacteria</taxon>
        <taxon>Halobacteriales</taxon>
        <taxon>Halobacteriaceae</taxon>
        <taxon>Halodesulfurarchaeum</taxon>
    </lineage>
</organism>
<dbReference type="Gene3D" id="3.40.1010.10">
    <property type="entry name" value="Cobalt-precorrin-4 Transmethylase, Domain 1"/>
    <property type="match status" value="1"/>
</dbReference>
<evidence type="ECO:0000259" key="4">
    <source>
        <dbReference type="Pfam" id="PF00590"/>
    </source>
</evidence>
<dbReference type="GO" id="GO:0032259">
    <property type="term" value="P:methylation"/>
    <property type="evidence" value="ECO:0007669"/>
    <property type="project" value="UniProtKB-KW"/>
</dbReference>
<evidence type="ECO:0000256" key="3">
    <source>
        <dbReference type="PIRNR" id="PIRNR036427"/>
    </source>
</evidence>
<dbReference type="PROSITE" id="PS00839">
    <property type="entry name" value="SUMT_1"/>
    <property type="match status" value="1"/>
</dbReference>
<dbReference type="InterPro" id="IPR003043">
    <property type="entry name" value="Uropor_MeTrfase_CS"/>
</dbReference>
<dbReference type="InterPro" id="IPR035996">
    <property type="entry name" value="4pyrrol_Methylase_sf"/>
</dbReference>
<keyword evidence="5" id="KW-0489">Methyltransferase</keyword>
<dbReference type="OrthoDB" id="23546at2157"/>
<dbReference type="EMBL" id="CP016070">
    <property type="protein sequence ID" value="AOW81006.1"/>
    <property type="molecule type" value="Genomic_DNA"/>
</dbReference>
<keyword evidence="2" id="KW-0169">Cobalamin biosynthesis</keyword>
<reference evidence="6" key="3">
    <citation type="journal article" date="2017" name="ISME J.">
        <title>Discovery of anaerobic lithoheterotrophic haloarchaea, ubiquitous in hypersaline habitats.</title>
        <authorList>
            <person name="Sorokin D.Y."/>
            <person name="Messina E."/>
            <person name="Smedile F."/>
            <person name="Roman P."/>
            <person name="Damste J.S.S."/>
            <person name="Ciordia S."/>
            <person name="Mena M.C."/>
            <person name="Ferrer M."/>
            <person name="Golyshin P.N."/>
            <person name="Kublanov I.V."/>
            <person name="Samarov N.I."/>
            <person name="Toshchakov S.V."/>
            <person name="La Cono V."/>
            <person name="Yakimov M.M."/>
        </authorList>
    </citation>
    <scope>NUCLEOTIDE SEQUENCE</scope>
    <source>
        <strain evidence="6">HSR6</strain>
    </source>
</reference>
<keyword evidence="5" id="KW-0808">Transferase</keyword>
<reference evidence="8" key="2">
    <citation type="submission" date="2016-08" db="EMBL/GenBank/DDBJ databases">
        <title>Discovery of first anaerobic lithoheterotrophic haloarchae widely represented in hypersaline habitats.</title>
        <authorList>
            <person name="Sorokin D.Y."/>
            <person name="Kublanov I.V."/>
            <person name="Roman P."/>
            <person name="Sinninghe Damste J.S."/>
            <person name="Golyshin P.N."/>
            <person name="Rojo D."/>
            <person name="Ciordia S."/>
            <person name="Mena Md.C."/>
            <person name="Ferrer M."/>
            <person name="Smedile F."/>
            <person name="Messina E."/>
            <person name="La Cono V."/>
            <person name="Yakimov M.M."/>
        </authorList>
    </citation>
    <scope>NUCLEOTIDE SEQUENCE [LARGE SCALE GENOMIC DNA]</scope>
    <source>
        <strain evidence="8">HSR6</strain>
    </source>
</reference>
<dbReference type="GO" id="GO:0043781">
    <property type="term" value="F:cobalt-factor II C20-methyltransferase activity"/>
    <property type="evidence" value="ECO:0007669"/>
    <property type="project" value="UniProtKB-EC"/>
</dbReference>
<evidence type="ECO:0000313" key="7">
    <source>
        <dbReference type="Proteomes" id="UP000185608"/>
    </source>
</evidence>
<dbReference type="NCBIfam" id="NF004063">
    <property type="entry name" value="PRK05576.1-6"/>
    <property type="match status" value="1"/>
</dbReference>
<evidence type="ECO:0000313" key="8">
    <source>
        <dbReference type="Proteomes" id="UP000186165"/>
    </source>
</evidence>
<dbReference type="PANTHER" id="PTHR43467:SF2">
    <property type="entry name" value="COBALT-PRECORRIN-2 C(20)-METHYLTRANSFERASE"/>
    <property type="match status" value="1"/>
</dbReference>
<dbReference type="RefSeq" id="WP_070365662.1">
    <property type="nucleotide sequence ID" value="NZ_CP016070.1"/>
</dbReference>
<gene>
    <name evidence="5" type="primary">cbiL</name>
    <name evidence="6" type="ORF">HSR6_1910</name>
    <name evidence="5" type="ORF">HTSR_1841</name>
</gene>
<feature type="domain" description="Tetrapyrrole methylase" evidence="4">
    <location>
        <begin position="2"/>
        <end position="135"/>
    </location>
</feature>
<dbReference type="GeneID" id="30418444"/>
<dbReference type="KEGG" id="hhsr:HSR6_1910"/>
<evidence type="ECO:0000256" key="1">
    <source>
        <dbReference type="ARBA" id="ARBA00004953"/>
    </source>
</evidence>
<sequence length="213" mass="22954">MTLYGVGLGPGDPKLVTVRGKELMERAERVYAPGDLAAEIAGEFVPDERIEQLSFPMTRDESALRAAWEEAAEVVAPAAETGTVAFVTIGDPKIYSTFSHLERAMKEYQAVDVETVPGVSVLSAFTAAMDVTIDDGPIDVREARAGVPTDGPDQCLLLKVTDVTATHQKLTAAGYDVIYGRRLFMNDATVTTEPTSLEDDYFTVAFATRGRSA</sequence>
<dbReference type="STRING" id="1873524.HSR6_1910"/>
<proteinExistence type="inferred from homology"/>
<dbReference type="EC" id="2.1.1.151" evidence="5"/>
<accession>A0A1D8S6L4</accession>
<dbReference type="Pfam" id="PF00590">
    <property type="entry name" value="TP_methylase"/>
    <property type="match status" value="1"/>
</dbReference>
<dbReference type="AlphaFoldDB" id="A0A1D8S6L4"/>
<dbReference type="Proteomes" id="UP000185608">
    <property type="component" value="Chromosome"/>
</dbReference>
<dbReference type="EC" id="2.1.1.130" evidence="5"/>
<protein>
    <submittedName>
        <fullName evidence="5">Precorrin-2/cobalt-factor-2 C20-methyltransferase</fullName>
        <ecNumber evidence="5">2.1.1.130</ecNumber>
        <ecNumber evidence="5">2.1.1.151</ecNumber>
    </submittedName>
</protein>
<evidence type="ECO:0000313" key="5">
    <source>
        <dbReference type="EMBL" id="AOW81006.1"/>
    </source>
</evidence>
<comment type="similarity">
    <text evidence="3">Belongs to the precorrin methyltransferase family.</text>
</comment>
<evidence type="ECO:0000313" key="6">
    <source>
        <dbReference type="EMBL" id="APE96342.1"/>
    </source>
</evidence>
<name>A0A1D8S6L4_9EURY</name>
<keyword evidence="8" id="KW-1185">Reference proteome</keyword>
<comment type="pathway">
    <text evidence="1">Cofactor biosynthesis; adenosylcobalamin biosynthesis.</text>
</comment>
<dbReference type="InterPro" id="IPR014777">
    <property type="entry name" value="4pyrrole_Mease_sub1"/>
</dbReference>
<dbReference type="GO" id="GO:0030788">
    <property type="term" value="F:precorrin-2 C20-methyltransferase activity"/>
    <property type="evidence" value="ECO:0007669"/>
    <property type="project" value="UniProtKB-EC"/>
</dbReference>